<feature type="non-terminal residue" evidence="1">
    <location>
        <position position="70"/>
    </location>
</feature>
<evidence type="ECO:0000313" key="2">
    <source>
        <dbReference type="Proteomes" id="UP000309174"/>
    </source>
</evidence>
<dbReference type="GO" id="GO:0003824">
    <property type="term" value="F:catalytic activity"/>
    <property type="evidence" value="ECO:0007669"/>
    <property type="project" value="InterPro"/>
</dbReference>
<dbReference type="AlphaFoldDB" id="A0A5C4J0Z5"/>
<accession>A0A5C4J0Z5</accession>
<sequence>MSNDAFALAGAAAEELRARASVDSFDVAIVLGSGWVPAADALGSPVVDVLVTELPGFAPPAAEGHAGRVR</sequence>
<comment type="caution">
    <text evidence="1">The sequence shown here is derived from an EMBL/GenBank/DDBJ whole genome shotgun (WGS) entry which is preliminary data.</text>
</comment>
<evidence type="ECO:0000313" key="1">
    <source>
        <dbReference type="EMBL" id="TMQ90348.1"/>
    </source>
</evidence>
<gene>
    <name evidence="1" type="ORF">ETD83_35860</name>
</gene>
<dbReference type="GO" id="GO:0009116">
    <property type="term" value="P:nucleoside metabolic process"/>
    <property type="evidence" value="ECO:0007669"/>
    <property type="project" value="InterPro"/>
</dbReference>
<dbReference type="Proteomes" id="UP000309174">
    <property type="component" value="Unassembled WGS sequence"/>
</dbReference>
<protein>
    <submittedName>
        <fullName evidence="1">Purine-nucleoside phosphorylase</fullName>
    </submittedName>
</protein>
<keyword evidence="2" id="KW-1185">Reference proteome</keyword>
<dbReference type="Gene3D" id="3.40.50.1580">
    <property type="entry name" value="Nucleoside phosphorylase domain"/>
    <property type="match status" value="1"/>
</dbReference>
<proteinExistence type="predicted"/>
<name>A0A5C4J0Z5_9ACTN</name>
<organism evidence="1 2">
    <name type="scientific">Actinomadura soli</name>
    <dbReference type="NCBI Taxonomy" id="2508997"/>
    <lineage>
        <taxon>Bacteria</taxon>
        <taxon>Bacillati</taxon>
        <taxon>Actinomycetota</taxon>
        <taxon>Actinomycetes</taxon>
        <taxon>Streptosporangiales</taxon>
        <taxon>Thermomonosporaceae</taxon>
        <taxon>Actinomadura</taxon>
    </lineage>
</organism>
<dbReference type="SUPFAM" id="SSF53167">
    <property type="entry name" value="Purine and uridine phosphorylases"/>
    <property type="match status" value="1"/>
</dbReference>
<dbReference type="InterPro" id="IPR035994">
    <property type="entry name" value="Nucleoside_phosphorylase_sf"/>
</dbReference>
<dbReference type="EMBL" id="VCKW01000300">
    <property type="protein sequence ID" value="TMQ90348.1"/>
    <property type="molecule type" value="Genomic_DNA"/>
</dbReference>
<reference evidence="1 2" key="1">
    <citation type="submission" date="2019-05" db="EMBL/GenBank/DDBJ databases">
        <title>Draft genome sequence of Actinomadura sp. 14C53.</title>
        <authorList>
            <person name="Saricaoglu S."/>
            <person name="Isik K."/>
        </authorList>
    </citation>
    <scope>NUCLEOTIDE SEQUENCE [LARGE SCALE GENOMIC DNA]</scope>
    <source>
        <strain evidence="1 2">14C53</strain>
    </source>
</reference>